<accession>A0ABT9LXI4</accession>
<evidence type="ECO:0000313" key="2">
    <source>
        <dbReference type="Proteomes" id="UP001229209"/>
    </source>
</evidence>
<evidence type="ECO:0000313" key="1">
    <source>
        <dbReference type="EMBL" id="MDP9728968.1"/>
    </source>
</evidence>
<sequence length="374" mass="41305">MKVDRLKLLSALKAAQQVAGRRTLDHAPQAGVAKAKVEQGTLKLTAMGGGVTVVERLEVWDVKENWSGVIALAKWLNLLSRLEEDDVRLEVSNEKIRLRCGAAKAEFALSDVPYPEMQEPPGERIPVERNLLQTLLQGAPAFWPKEGGNGDQYVSGEGVVLGLREGQWVVENVTRDGSLCYRGVRTSDAGMDGQAYLTASGARSLLALLKNMAEPTVFLSFLPTHLAVFGESRWMLLEHSAGKSLPLERLLHAQAECMFCVFATHLEQAAWRLLAVLEDGPSHRPTLEWRQGARMDELRISGVDDAGEYEEVLEIQLEKGTLAQASYHARRLQMALSHMNGEIRVESWAGQVNAPILRIQGDGLTYVLAPILRR</sequence>
<organism evidence="1 2">
    <name type="scientific">Alicyclobacillus tolerans</name>
    <dbReference type="NCBI Taxonomy" id="90970"/>
    <lineage>
        <taxon>Bacteria</taxon>
        <taxon>Bacillati</taxon>
        <taxon>Bacillota</taxon>
        <taxon>Bacilli</taxon>
        <taxon>Bacillales</taxon>
        <taxon>Alicyclobacillaceae</taxon>
        <taxon>Alicyclobacillus</taxon>
    </lineage>
</organism>
<dbReference type="InterPro" id="IPR046938">
    <property type="entry name" value="DNA_clamp_sf"/>
</dbReference>
<proteinExistence type="predicted"/>
<keyword evidence="2" id="KW-1185">Reference proteome</keyword>
<name>A0ABT9LXI4_9BACL</name>
<dbReference type="Gene3D" id="3.10.150.10">
    <property type="entry name" value="DNA Polymerase III, subunit A, domain 2"/>
    <property type="match status" value="2"/>
</dbReference>
<dbReference type="EMBL" id="JAURUO010000009">
    <property type="protein sequence ID" value="MDP9728968.1"/>
    <property type="molecule type" value="Genomic_DNA"/>
</dbReference>
<dbReference type="RefSeq" id="WP_203114256.1">
    <property type="nucleotide sequence ID" value="NZ_JAURUO010000009.1"/>
</dbReference>
<evidence type="ECO:0008006" key="3">
    <source>
        <dbReference type="Google" id="ProtNLM"/>
    </source>
</evidence>
<dbReference type="SUPFAM" id="SSF55979">
    <property type="entry name" value="DNA clamp"/>
    <property type="match status" value="1"/>
</dbReference>
<comment type="caution">
    <text evidence="1">The sequence shown here is derived from an EMBL/GenBank/DDBJ whole genome shotgun (WGS) entry which is preliminary data.</text>
</comment>
<reference evidence="1 2" key="1">
    <citation type="submission" date="2023-07" db="EMBL/GenBank/DDBJ databases">
        <title>Genomic Encyclopedia of Type Strains, Phase IV (KMG-IV): sequencing the most valuable type-strain genomes for metagenomic binning, comparative biology and taxonomic classification.</title>
        <authorList>
            <person name="Goeker M."/>
        </authorList>
    </citation>
    <scope>NUCLEOTIDE SEQUENCE [LARGE SCALE GENOMIC DNA]</scope>
    <source>
        <strain evidence="1 2">DSM 25924</strain>
    </source>
</reference>
<dbReference type="Proteomes" id="UP001229209">
    <property type="component" value="Unassembled WGS sequence"/>
</dbReference>
<gene>
    <name evidence="1" type="ORF">J2S04_001919</name>
</gene>
<protein>
    <recommendedName>
        <fullName evidence="3">DNA polymerase III subunit beta</fullName>
    </recommendedName>
</protein>